<dbReference type="OrthoDB" id="241340at2759"/>
<keyword evidence="5" id="KW-0819">tRNA processing</keyword>
<dbReference type="GO" id="GO:0000049">
    <property type="term" value="F:tRNA binding"/>
    <property type="evidence" value="ECO:0007669"/>
    <property type="project" value="UniProtKB-KW"/>
</dbReference>
<dbReference type="Gene3D" id="3.40.1280.10">
    <property type="match status" value="1"/>
</dbReference>
<dbReference type="GO" id="GO:0002938">
    <property type="term" value="P:tRNA guanine ribose methylation"/>
    <property type="evidence" value="ECO:0007669"/>
    <property type="project" value="TreeGrafter"/>
</dbReference>
<evidence type="ECO:0000256" key="1">
    <source>
        <dbReference type="ARBA" id="ARBA00022555"/>
    </source>
</evidence>
<sequence>MKLDPILVSKATSILEPWINEKRQQRITTVLKHRTRNVKFLYENPANPSNVWACLRTIDSFGIQNVDLIIDSGMYGEGKQTLMQKRGMRTAMGSAQWLTLTNYPSTKEAIQHIREVQGYKIYASDLNPNSIDIHQNQDQRPICIVMGNEDRGISDEMRLLADETFTLPMYGFAESFNLSVATSIILAHMSSKSVESSTGPLRPGDLNEHEYNCLYLKGLLKSLPKKRLGIALLKKNDIILPADLI</sequence>
<dbReference type="CDD" id="cd18092">
    <property type="entry name" value="SpoU-like_TrmH"/>
    <property type="match status" value="1"/>
</dbReference>
<dbReference type="EMBL" id="KV784385">
    <property type="protein sequence ID" value="OEU07493.1"/>
    <property type="molecule type" value="Genomic_DNA"/>
</dbReference>
<protein>
    <submittedName>
        <fullName evidence="8">SpoU_methylase-domain-containing protein</fullName>
    </submittedName>
</protein>
<evidence type="ECO:0000256" key="6">
    <source>
        <dbReference type="ARBA" id="ARBA00022884"/>
    </source>
</evidence>
<dbReference type="GO" id="GO:0008173">
    <property type="term" value="F:RNA methyltransferase activity"/>
    <property type="evidence" value="ECO:0007669"/>
    <property type="project" value="InterPro"/>
</dbReference>
<evidence type="ECO:0000259" key="7">
    <source>
        <dbReference type="Pfam" id="PF00588"/>
    </source>
</evidence>
<reference evidence="8 9" key="1">
    <citation type="submission" date="2016-09" db="EMBL/GenBank/DDBJ databases">
        <title>Extensive genetic diversity and differential bi-allelic expression allows diatom success in the polar Southern Ocean.</title>
        <authorList>
            <consortium name="DOE Joint Genome Institute"/>
            <person name="Mock T."/>
            <person name="Otillar R.P."/>
            <person name="Strauss J."/>
            <person name="Dupont C."/>
            <person name="Frickenhaus S."/>
            <person name="Maumus F."/>
            <person name="Mcmullan M."/>
            <person name="Sanges R."/>
            <person name="Schmutz J."/>
            <person name="Toseland A."/>
            <person name="Valas R."/>
            <person name="Veluchamy A."/>
            <person name="Ward B.J."/>
            <person name="Allen A."/>
            <person name="Barry K."/>
            <person name="Falciatore A."/>
            <person name="Ferrante M."/>
            <person name="Fortunato A.E."/>
            <person name="Gloeckner G."/>
            <person name="Gruber A."/>
            <person name="Hipkin R."/>
            <person name="Janech M."/>
            <person name="Kroth P."/>
            <person name="Leese F."/>
            <person name="Lindquist E."/>
            <person name="Lyon B.R."/>
            <person name="Martin J."/>
            <person name="Mayer C."/>
            <person name="Parker M."/>
            <person name="Quesneville H."/>
            <person name="Raymond J."/>
            <person name="Uhlig C."/>
            <person name="Valentin K.U."/>
            <person name="Worden A.Z."/>
            <person name="Armbrust E.V."/>
            <person name="Bowler C."/>
            <person name="Green B."/>
            <person name="Moulton V."/>
            <person name="Van Oosterhout C."/>
            <person name="Grigoriev I."/>
        </authorList>
    </citation>
    <scope>NUCLEOTIDE SEQUENCE [LARGE SCALE GENOMIC DNA]</scope>
    <source>
        <strain evidence="8 9">CCMP1102</strain>
    </source>
</reference>
<dbReference type="InterPro" id="IPR029026">
    <property type="entry name" value="tRNA_m1G_MTases_N"/>
</dbReference>
<proteinExistence type="predicted"/>
<dbReference type="KEGG" id="fcy:FRACYDRAFT_197543"/>
<dbReference type="InterPro" id="IPR029028">
    <property type="entry name" value="Alpha/beta_knot_MTases"/>
</dbReference>
<dbReference type="PANTHER" id="PTHR43453">
    <property type="entry name" value="RRNA METHYLASE-LIKE"/>
    <property type="match status" value="1"/>
</dbReference>
<dbReference type="Proteomes" id="UP000095751">
    <property type="component" value="Unassembled WGS sequence"/>
</dbReference>
<keyword evidence="6" id="KW-0694">RNA-binding</keyword>
<keyword evidence="9" id="KW-1185">Reference proteome</keyword>
<keyword evidence="3" id="KW-0808">Transferase</keyword>
<dbReference type="SUPFAM" id="SSF75217">
    <property type="entry name" value="alpha/beta knot"/>
    <property type="match status" value="1"/>
</dbReference>
<dbReference type="AlphaFoldDB" id="A0A1E7EPN0"/>
<evidence type="ECO:0000256" key="5">
    <source>
        <dbReference type="ARBA" id="ARBA00022694"/>
    </source>
</evidence>
<dbReference type="PANTHER" id="PTHR43453:SF1">
    <property type="entry name" value="TRNA_RRNA METHYLTRANSFERASE SPOU TYPE DOMAIN-CONTAINING PROTEIN"/>
    <property type="match status" value="1"/>
</dbReference>
<name>A0A1E7EPN0_9STRA</name>
<evidence type="ECO:0000256" key="2">
    <source>
        <dbReference type="ARBA" id="ARBA00022603"/>
    </source>
</evidence>
<accession>A0A1E7EPN0</accession>
<keyword evidence="4" id="KW-0949">S-adenosyl-L-methionine</keyword>
<feature type="domain" description="tRNA/rRNA methyltransferase SpoU type" evidence="7">
    <location>
        <begin position="41"/>
        <end position="186"/>
    </location>
</feature>
<dbReference type="Pfam" id="PF00588">
    <property type="entry name" value="SpoU_methylase"/>
    <property type="match status" value="1"/>
</dbReference>
<dbReference type="InterPro" id="IPR001537">
    <property type="entry name" value="SpoU_MeTrfase"/>
</dbReference>
<evidence type="ECO:0000256" key="3">
    <source>
        <dbReference type="ARBA" id="ARBA00022679"/>
    </source>
</evidence>
<dbReference type="InParanoid" id="A0A1E7EPN0"/>
<keyword evidence="1" id="KW-0820">tRNA-binding</keyword>
<organism evidence="8 9">
    <name type="scientific">Fragilariopsis cylindrus CCMP1102</name>
    <dbReference type="NCBI Taxonomy" id="635003"/>
    <lineage>
        <taxon>Eukaryota</taxon>
        <taxon>Sar</taxon>
        <taxon>Stramenopiles</taxon>
        <taxon>Ochrophyta</taxon>
        <taxon>Bacillariophyta</taxon>
        <taxon>Bacillariophyceae</taxon>
        <taxon>Bacillariophycidae</taxon>
        <taxon>Bacillariales</taxon>
        <taxon>Bacillariaceae</taxon>
        <taxon>Fragilariopsis</taxon>
    </lineage>
</organism>
<keyword evidence="2 8" id="KW-0489">Methyltransferase</keyword>
<evidence type="ECO:0000313" key="8">
    <source>
        <dbReference type="EMBL" id="OEU07493.1"/>
    </source>
</evidence>
<evidence type="ECO:0000256" key="4">
    <source>
        <dbReference type="ARBA" id="ARBA00022691"/>
    </source>
</evidence>
<evidence type="ECO:0000313" key="9">
    <source>
        <dbReference type="Proteomes" id="UP000095751"/>
    </source>
</evidence>
<gene>
    <name evidence="8" type="ORF">FRACYDRAFT_197543</name>
</gene>
<dbReference type="InterPro" id="IPR033671">
    <property type="entry name" value="TrmH"/>
</dbReference>